<keyword evidence="2" id="KW-0378">Hydrolase</keyword>
<evidence type="ECO:0000256" key="2">
    <source>
        <dbReference type="ARBA" id="ARBA00022801"/>
    </source>
</evidence>
<sequence>MVSAQDSAKPKPKSNNAKSQAQQQAKIQGPQPTEKKVYKEAGDTKLELWIWKPEGWKAEDKRGAVVFYHGGGWRNGSPMAFSRQSAELAKLGMVAISVQYRLTSQSGVTIPDCVKDARSAFRWVRSHATELGIDPTKIAAGGGSAGGHLAATLATLDEVNDAKDDLSVSTKPAALLLFNPAVKLDFRRATEVTATKQEELLKVSPYHHLKAGHPPTIIFHGDADNTVPIDTVQAYAAKVKELGGTCVMEVSPGDSHGYFNREPAYTKTLEKSISFLREQGLLAKE</sequence>
<evidence type="ECO:0000259" key="4">
    <source>
        <dbReference type="Pfam" id="PF20434"/>
    </source>
</evidence>
<dbReference type="AlphaFoldDB" id="A0A366HEF0"/>
<dbReference type="SUPFAM" id="SSF53474">
    <property type="entry name" value="alpha/beta-Hydrolases"/>
    <property type="match status" value="1"/>
</dbReference>
<dbReference type="EMBL" id="QNRR01000009">
    <property type="protein sequence ID" value="RBP39688.1"/>
    <property type="molecule type" value="Genomic_DNA"/>
</dbReference>
<dbReference type="InterPro" id="IPR050300">
    <property type="entry name" value="GDXG_lipolytic_enzyme"/>
</dbReference>
<dbReference type="PANTHER" id="PTHR48081:SF30">
    <property type="entry name" value="ACETYL-HYDROLASE LIPR-RELATED"/>
    <property type="match status" value="1"/>
</dbReference>
<feature type="compositionally biased region" description="Low complexity" evidence="3">
    <location>
        <begin position="13"/>
        <end position="26"/>
    </location>
</feature>
<feature type="domain" description="BD-FAE-like" evidence="4">
    <location>
        <begin position="58"/>
        <end position="165"/>
    </location>
</feature>
<dbReference type="RefSeq" id="WP_170157310.1">
    <property type="nucleotide sequence ID" value="NZ_QNRR01000009.1"/>
</dbReference>
<evidence type="ECO:0000313" key="6">
    <source>
        <dbReference type="Proteomes" id="UP000253426"/>
    </source>
</evidence>
<dbReference type="Gene3D" id="3.40.50.1820">
    <property type="entry name" value="alpha/beta hydrolase"/>
    <property type="match status" value="1"/>
</dbReference>
<comment type="similarity">
    <text evidence="1">Belongs to the 'GDXG' lipolytic enzyme family.</text>
</comment>
<dbReference type="PANTHER" id="PTHR48081">
    <property type="entry name" value="AB HYDROLASE SUPERFAMILY PROTEIN C4A8.06C"/>
    <property type="match status" value="1"/>
</dbReference>
<feature type="domain" description="BD-FAE-like" evidence="4">
    <location>
        <begin position="194"/>
        <end position="234"/>
    </location>
</feature>
<dbReference type="InterPro" id="IPR029058">
    <property type="entry name" value="AB_hydrolase_fold"/>
</dbReference>
<reference evidence="5 6" key="1">
    <citation type="submission" date="2018-06" db="EMBL/GenBank/DDBJ databases">
        <title>Genomic Encyclopedia of Type Strains, Phase IV (KMG-IV): sequencing the most valuable type-strain genomes for metagenomic binning, comparative biology and taxonomic classification.</title>
        <authorList>
            <person name="Goeker M."/>
        </authorList>
    </citation>
    <scope>NUCLEOTIDE SEQUENCE [LARGE SCALE GENOMIC DNA]</scope>
    <source>
        <strain evidence="5 6">DSM 25532</strain>
    </source>
</reference>
<evidence type="ECO:0000256" key="1">
    <source>
        <dbReference type="ARBA" id="ARBA00010515"/>
    </source>
</evidence>
<evidence type="ECO:0000256" key="3">
    <source>
        <dbReference type="SAM" id="MobiDB-lite"/>
    </source>
</evidence>
<gene>
    <name evidence="5" type="ORF">DES53_109115</name>
</gene>
<comment type="caution">
    <text evidence="5">The sequence shown here is derived from an EMBL/GenBank/DDBJ whole genome shotgun (WGS) entry which is preliminary data.</text>
</comment>
<feature type="region of interest" description="Disordered" evidence="3">
    <location>
        <begin position="1"/>
        <end position="36"/>
    </location>
</feature>
<evidence type="ECO:0000313" key="5">
    <source>
        <dbReference type="EMBL" id="RBP39688.1"/>
    </source>
</evidence>
<dbReference type="InterPro" id="IPR049492">
    <property type="entry name" value="BD-FAE-like_dom"/>
</dbReference>
<dbReference type="Proteomes" id="UP000253426">
    <property type="component" value="Unassembled WGS sequence"/>
</dbReference>
<protein>
    <submittedName>
        <fullName evidence="5">Acetyl esterase/lipase</fullName>
    </submittedName>
</protein>
<keyword evidence="6" id="KW-1185">Reference proteome</keyword>
<name>A0A366HEF0_9BACT</name>
<dbReference type="Pfam" id="PF20434">
    <property type="entry name" value="BD-FAE"/>
    <property type="match status" value="2"/>
</dbReference>
<dbReference type="GO" id="GO:0004806">
    <property type="term" value="F:triacylglycerol lipase activity"/>
    <property type="evidence" value="ECO:0007669"/>
    <property type="project" value="TreeGrafter"/>
</dbReference>
<organism evidence="5 6">
    <name type="scientific">Roseimicrobium gellanilyticum</name>
    <dbReference type="NCBI Taxonomy" id="748857"/>
    <lineage>
        <taxon>Bacteria</taxon>
        <taxon>Pseudomonadati</taxon>
        <taxon>Verrucomicrobiota</taxon>
        <taxon>Verrucomicrobiia</taxon>
        <taxon>Verrucomicrobiales</taxon>
        <taxon>Verrucomicrobiaceae</taxon>
        <taxon>Roseimicrobium</taxon>
    </lineage>
</organism>
<proteinExistence type="inferred from homology"/>
<accession>A0A366HEF0</accession>